<feature type="compositionally biased region" description="Gly residues" evidence="1">
    <location>
        <begin position="1"/>
        <end position="11"/>
    </location>
</feature>
<keyword evidence="3" id="KW-1185">Reference proteome</keyword>
<feature type="region of interest" description="Disordered" evidence="1">
    <location>
        <begin position="1"/>
        <end position="39"/>
    </location>
</feature>
<protein>
    <submittedName>
        <fullName evidence="2">Uncharacterized protein</fullName>
    </submittedName>
</protein>
<proteinExistence type="predicted"/>
<accession>A0ABT5XBU8</accession>
<evidence type="ECO:0000313" key="3">
    <source>
        <dbReference type="Proteomes" id="UP001215956"/>
    </source>
</evidence>
<sequence>MQKPCIGGGASRTGARPGKAWPGSSIGSTRAGSSSSTPEAWGWFADRFEGVGVAEEGVAEEGVAIEF</sequence>
<evidence type="ECO:0000313" key="2">
    <source>
        <dbReference type="EMBL" id="MDF0592190.1"/>
    </source>
</evidence>
<comment type="caution">
    <text evidence="2">The sequence shown here is derived from an EMBL/GenBank/DDBJ whole genome shotgun (WGS) entry which is preliminary data.</text>
</comment>
<dbReference type="Proteomes" id="UP001215956">
    <property type="component" value="Unassembled WGS sequence"/>
</dbReference>
<feature type="compositionally biased region" description="Low complexity" evidence="1">
    <location>
        <begin position="23"/>
        <end position="36"/>
    </location>
</feature>
<dbReference type="EMBL" id="JARFPL010000002">
    <property type="protein sequence ID" value="MDF0592190.1"/>
    <property type="molecule type" value="Genomic_DNA"/>
</dbReference>
<reference evidence="2 3" key="1">
    <citation type="submission" date="2023-03" db="EMBL/GenBank/DDBJ databases">
        <title>Whole genome sequencing of Methanotrichaceae archaeon M04Ac.</title>
        <authorList>
            <person name="Khomyakova M.A."/>
            <person name="Merkel A.Y."/>
            <person name="Slobodkin A.I."/>
        </authorList>
    </citation>
    <scope>NUCLEOTIDE SEQUENCE [LARGE SCALE GENOMIC DNA]</scope>
    <source>
        <strain evidence="2 3">M04Ac</strain>
    </source>
</reference>
<evidence type="ECO:0000256" key="1">
    <source>
        <dbReference type="SAM" id="MobiDB-lite"/>
    </source>
</evidence>
<gene>
    <name evidence="2" type="ORF">P0O24_01140</name>
</gene>
<dbReference type="RefSeq" id="WP_316967899.1">
    <property type="nucleotide sequence ID" value="NZ_JARFPL010000002.1"/>
</dbReference>
<organism evidence="2 3">
    <name type="scientific">Candidatus Methanocrinis alkalitolerans</name>
    <dbReference type="NCBI Taxonomy" id="3033395"/>
    <lineage>
        <taxon>Archaea</taxon>
        <taxon>Methanobacteriati</taxon>
        <taxon>Methanobacteriota</taxon>
        <taxon>Stenosarchaea group</taxon>
        <taxon>Methanomicrobia</taxon>
        <taxon>Methanotrichales</taxon>
        <taxon>Methanotrichaceae</taxon>
        <taxon>Methanocrinis</taxon>
    </lineage>
</organism>
<name>A0ABT5XBU8_9EURY</name>